<sequence length="460" mass="52140">MLSQVSIFHREVKEQVKSKDEVLQNAFMSVYWLDKEEKFLSLLTFLQRLGLENMKHFRHRSAGSTIEIFLTLGKVLKQRVVEELRKSKAFGPLVDEVTDILVMEQLIGFAQYVSDYGETMVKFLFVDNVLEDSSSANAQTITNNLDKCRLDIQMMSLVRTACRARWLSTTDAVDGVYEDFVPIIQAINLADEKDGLVTYLLSKMKSFKFIGMIYILKAVLPELAALSRVLQRGTVNFGHILPAITYTTDKLTKIAQDETPITQLQVDFRENGRLGTCEFKSNDHEIQVLRNLLKKYTQALNQNIDSRFKDAITVVCAFAIFNANAIQHRGTAEFLSYGSKEIGTLSNHYFPGDKEAQQQVKAECEKLKYDLLLWKEEIPQELDNITPTEWSGTSGNSQSEVQAILVDSAVQTDIQVQEDEKVEEASVQAKVEAAVEAFKLADHQASYDSDDSAFRSEDEY</sequence>
<comment type="caution">
    <text evidence="1">The sequence shown here is derived from an EMBL/GenBank/DDBJ whole genome shotgun (WGS) entry which is preliminary data.</text>
</comment>
<accession>A0ABN8MSR2</accession>
<proteinExistence type="predicted"/>
<dbReference type="EMBL" id="CALNXI010000690">
    <property type="protein sequence ID" value="CAH3033371.1"/>
    <property type="molecule type" value="Genomic_DNA"/>
</dbReference>
<dbReference type="Proteomes" id="UP001159427">
    <property type="component" value="Unassembled WGS sequence"/>
</dbReference>
<name>A0ABN8MSR2_9CNID</name>
<protein>
    <submittedName>
        <fullName evidence="1">Uncharacterized protein</fullName>
    </submittedName>
</protein>
<dbReference type="PANTHER" id="PTHR46880:SF5">
    <property type="entry name" value="DUF4371 DOMAIN-CONTAINING PROTEIN"/>
    <property type="match status" value="1"/>
</dbReference>
<dbReference type="PANTHER" id="PTHR46880">
    <property type="entry name" value="RAS-ASSOCIATING DOMAIN-CONTAINING PROTEIN"/>
    <property type="match status" value="1"/>
</dbReference>
<evidence type="ECO:0000313" key="1">
    <source>
        <dbReference type="EMBL" id="CAH3033371.1"/>
    </source>
</evidence>
<evidence type="ECO:0000313" key="2">
    <source>
        <dbReference type="Proteomes" id="UP001159427"/>
    </source>
</evidence>
<organism evidence="1 2">
    <name type="scientific">Porites evermanni</name>
    <dbReference type="NCBI Taxonomy" id="104178"/>
    <lineage>
        <taxon>Eukaryota</taxon>
        <taxon>Metazoa</taxon>
        <taxon>Cnidaria</taxon>
        <taxon>Anthozoa</taxon>
        <taxon>Hexacorallia</taxon>
        <taxon>Scleractinia</taxon>
        <taxon>Fungiina</taxon>
        <taxon>Poritidae</taxon>
        <taxon>Porites</taxon>
    </lineage>
</organism>
<gene>
    <name evidence="1" type="ORF">PEVE_00039295</name>
</gene>
<keyword evidence="2" id="KW-1185">Reference proteome</keyword>
<reference evidence="1 2" key="1">
    <citation type="submission" date="2022-05" db="EMBL/GenBank/DDBJ databases">
        <authorList>
            <consortium name="Genoscope - CEA"/>
            <person name="William W."/>
        </authorList>
    </citation>
    <scope>NUCLEOTIDE SEQUENCE [LARGE SCALE GENOMIC DNA]</scope>
</reference>